<feature type="compositionally biased region" description="Pro residues" evidence="12">
    <location>
        <begin position="178"/>
        <end position="194"/>
    </location>
</feature>
<dbReference type="GO" id="GO:0005634">
    <property type="term" value="C:nucleus"/>
    <property type="evidence" value="ECO:0007669"/>
    <property type="project" value="UniProtKB-SubCell"/>
</dbReference>
<keyword evidence="2" id="KW-1017">Isopeptide bond</keyword>
<comment type="subcellular location">
    <subcellularLocation>
        <location evidence="1">Nucleus</location>
    </subcellularLocation>
</comment>
<keyword evidence="9" id="KW-0804">Transcription</keyword>
<dbReference type="InterPro" id="IPR057448">
    <property type="entry name" value="BCL-11A_Znf_CCHC"/>
</dbReference>
<gene>
    <name evidence="14" type="ORF">D9C73_015079</name>
</gene>
<dbReference type="EMBL" id="CM014090">
    <property type="protein sequence ID" value="TKS80975.1"/>
    <property type="molecule type" value="Genomic_DNA"/>
</dbReference>
<reference evidence="14 15" key="1">
    <citation type="submission" date="2019-01" db="EMBL/GenBank/DDBJ databases">
        <title>Genome Assembly of Collichthys lucidus.</title>
        <authorList>
            <person name="Cai M."/>
            <person name="Xiao S."/>
        </authorList>
    </citation>
    <scope>NUCLEOTIDE SEQUENCE [LARGE SCALE GENOMIC DNA]</scope>
    <source>
        <strain evidence="14">JT15FE1705JMU</strain>
        <tissue evidence="14">Muscle</tissue>
    </source>
</reference>
<dbReference type="Proteomes" id="UP000298787">
    <property type="component" value="Chromosome 13"/>
</dbReference>
<organism evidence="14 15">
    <name type="scientific">Collichthys lucidus</name>
    <name type="common">Big head croaker</name>
    <name type="synonym">Sciaena lucida</name>
    <dbReference type="NCBI Taxonomy" id="240159"/>
    <lineage>
        <taxon>Eukaryota</taxon>
        <taxon>Metazoa</taxon>
        <taxon>Chordata</taxon>
        <taxon>Craniata</taxon>
        <taxon>Vertebrata</taxon>
        <taxon>Euteleostomi</taxon>
        <taxon>Actinopterygii</taxon>
        <taxon>Neopterygii</taxon>
        <taxon>Teleostei</taxon>
        <taxon>Neoteleostei</taxon>
        <taxon>Acanthomorphata</taxon>
        <taxon>Eupercaria</taxon>
        <taxon>Sciaenidae</taxon>
        <taxon>Collichthys</taxon>
    </lineage>
</organism>
<dbReference type="SMART" id="SM00355">
    <property type="entry name" value="ZnF_C2H2"/>
    <property type="match status" value="6"/>
</dbReference>
<feature type="domain" description="C2H2-type" evidence="13">
    <location>
        <begin position="444"/>
        <end position="471"/>
    </location>
</feature>
<feature type="region of interest" description="Disordered" evidence="12">
    <location>
        <begin position="584"/>
        <end position="710"/>
    </location>
</feature>
<feature type="compositionally biased region" description="Low complexity" evidence="12">
    <location>
        <begin position="98"/>
        <end position="118"/>
    </location>
</feature>
<evidence type="ECO:0000256" key="8">
    <source>
        <dbReference type="ARBA" id="ARBA00023015"/>
    </source>
</evidence>
<dbReference type="GO" id="GO:0003700">
    <property type="term" value="F:DNA-binding transcription factor activity"/>
    <property type="evidence" value="ECO:0007669"/>
    <property type="project" value="TreeGrafter"/>
</dbReference>
<keyword evidence="7" id="KW-0832">Ubl conjugation</keyword>
<dbReference type="PROSITE" id="PS50157">
    <property type="entry name" value="ZINC_FINGER_C2H2_2"/>
    <property type="match status" value="6"/>
</dbReference>
<dbReference type="GO" id="GO:0008270">
    <property type="term" value="F:zinc ion binding"/>
    <property type="evidence" value="ECO:0007669"/>
    <property type="project" value="UniProtKB-KW"/>
</dbReference>
<evidence type="ECO:0000256" key="3">
    <source>
        <dbReference type="ARBA" id="ARBA00022723"/>
    </source>
</evidence>
<evidence type="ECO:0000259" key="13">
    <source>
        <dbReference type="PROSITE" id="PS50157"/>
    </source>
</evidence>
<feature type="compositionally biased region" description="Basic and acidic residues" evidence="12">
    <location>
        <begin position="124"/>
        <end position="144"/>
    </location>
</feature>
<feature type="compositionally biased region" description="Low complexity" evidence="12">
    <location>
        <begin position="611"/>
        <end position="620"/>
    </location>
</feature>
<evidence type="ECO:0000256" key="11">
    <source>
        <dbReference type="PROSITE-ProRule" id="PRU00042"/>
    </source>
</evidence>
<feature type="region of interest" description="Disordered" evidence="12">
    <location>
        <begin position="235"/>
        <end position="258"/>
    </location>
</feature>
<dbReference type="AlphaFoldDB" id="A0A4U5V3S1"/>
<dbReference type="GO" id="GO:0000978">
    <property type="term" value="F:RNA polymerase II cis-regulatory region sequence-specific DNA binding"/>
    <property type="evidence" value="ECO:0007669"/>
    <property type="project" value="TreeGrafter"/>
</dbReference>
<dbReference type="STRING" id="240159.A0A4U5V3S1"/>
<evidence type="ECO:0000256" key="5">
    <source>
        <dbReference type="ARBA" id="ARBA00022771"/>
    </source>
</evidence>
<dbReference type="InterPro" id="IPR036236">
    <property type="entry name" value="Znf_C2H2_sf"/>
</dbReference>
<evidence type="ECO:0000313" key="15">
    <source>
        <dbReference type="Proteomes" id="UP000298787"/>
    </source>
</evidence>
<dbReference type="SUPFAM" id="SSF57667">
    <property type="entry name" value="beta-beta-alpha zinc fingers"/>
    <property type="match status" value="2"/>
</dbReference>
<evidence type="ECO:0000256" key="10">
    <source>
        <dbReference type="ARBA" id="ARBA00023242"/>
    </source>
</evidence>
<feature type="domain" description="C2H2-type" evidence="13">
    <location>
        <begin position="771"/>
        <end position="794"/>
    </location>
</feature>
<dbReference type="Pfam" id="PF25491">
    <property type="entry name" value="CCHC_BCL-11A"/>
    <property type="match status" value="1"/>
</dbReference>
<feature type="domain" description="C2H2-type" evidence="13">
    <location>
        <begin position="712"/>
        <end position="739"/>
    </location>
</feature>
<sequence>MTPQERLKLRMQKALNKQSKADKKAAQVKIQQQEHKRQEREGELRAMARKIRMKGSAFRERERREKERDEWERQYGRQSHSPSPSKYGREHSSYRSASPGRGQRGSQSSLISRSPPLQVSVNLSEKEQLDFESARSEKGAKRGTLDAMSRRKLGSKPQHLSAIQDVTDMADGTSPSDDQPPPPPPPPSLLPAPPQQVGAPDECRDLLTCGQCSRAFPLAHILAFIQHKQGGCRTRNQVPNTNATPPSPANRTQQQVANSEVGPGFIELRRGAARDRAWGEEPGVKAEHSKAVSEEPSYFACQQCEGVFPSAWALLQHAQHTHSFSIYQEDEEDDIRGGRGGLKEHKPAAATLDPRHLSQALASAFQPSALRLSRSRQTHTTTTTTSSSSSSNMQALNFSVRLRELAEGNNNTTGSSPGGLVLSPSSSPPAASPFPQTSTLQADFHCEPCDQSFHSLRALSAHRRTHACERPYHCGVCGQAFAQSGQLARHIRSHHRVAGGGGSGYESVEMAVMEEDVGRQGMRGRFQMQPAVIMGKGMVGADVRAQGPCELDLTLPKHPSVASGLTLLPSQVRPTDRELLRLYQPQREGGEGGEEEAESHGEPRHTSPCASPSEGSLESGETGGSGESGIASGNCTPKRPEMGDRARGVGEWENERGEMMEKEWSSAKVSEVVQEWQRENERRSVGGGVSSSGNNNNNNNTTSSGGKKKKDEACEYCGKQFRNSSNLTVHRRSHTGERPYRCGLCNYACAQSSKLTRHMKTHGAQGAKASFLCQLCAVPFTVYATLEKHLKKVHGLSHASVGAYAQASAADTLAAIKAEEAVVVKMEEDEASLDQMEMESKMQSYVVKSMELEEGQSQAQYVENIGSPAIVGDLPPESNADFPQSPPSLALPSSRNDRKVKPEPWYYTRFTSPPPLTSP</sequence>
<keyword evidence="3" id="KW-0479">Metal-binding</keyword>
<dbReference type="FunFam" id="3.30.160.60:FF:000046">
    <property type="entry name" value="Putative B-cell lymphoma/leukemia 11A"/>
    <property type="match status" value="1"/>
</dbReference>
<keyword evidence="6" id="KW-0862">Zinc</keyword>
<keyword evidence="4" id="KW-0677">Repeat</keyword>
<evidence type="ECO:0000256" key="6">
    <source>
        <dbReference type="ARBA" id="ARBA00022833"/>
    </source>
</evidence>
<feature type="domain" description="C2H2-type" evidence="13">
    <location>
        <begin position="472"/>
        <end position="494"/>
    </location>
</feature>
<keyword evidence="5 11" id="KW-0863">Zinc-finger</keyword>
<dbReference type="PROSITE" id="PS00028">
    <property type="entry name" value="ZINC_FINGER_C2H2_1"/>
    <property type="match status" value="5"/>
</dbReference>
<dbReference type="Pfam" id="PF00096">
    <property type="entry name" value="zf-C2H2"/>
    <property type="match status" value="3"/>
</dbReference>
<name>A0A4U5V3S1_COLLU</name>
<dbReference type="PANTHER" id="PTHR45993">
    <property type="entry name" value="B-CELL LYMPHOMA/LEUKEMIA 11"/>
    <property type="match status" value="1"/>
</dbReference>
<feature type="compositionally biased region" description="Basic and acidic residues" evidence="12">
    <location>
        <begin position="32"/>
        <end position="46"/>
    </location>
</feature>
<feature type="compositionally biased region" description="Basic and acidic residues" evidence="12">
    <location>
        <begin position="638"/>
        <end position="665"/>
    </location>
</feature>
<dbReference type="InterPro" id="IPR013087">
    <property type="entry name" value="Znf_C2H2_type"/>
</dbReference>
<dbReference type="GO" id="GO:0045944">
    <property type="term" value="P:positive regulation of transcription by RNA polymerase II"/>
    <property type="evidence" value="ECO:0007669"/>
    <property type="project" value="TreeGrafter"/>
</dbReference>
<feature type="domain" description="C2H2-type" evidence="13">
    <location>
        <begin position="299"/>
        <end position="323"/>
    </location>
</feature>
<proteinExistence type="predicted"/>
<feature type="region of interest" description="Disordered" evidence="12">
    <location>
        <begin position="14"/>
        <end position="200"/>
    </location>
</feature>
<evidence type="ECO:0000256" key="1">
    <source>
        <dbReference type="ARBA" id="ARBA00004123"/>
    </source>
</evidence>
<evidence type="ECO:0000256" key="9">
    <source>
        <dbReference type="ARBA" id="ARBA00023163"/>
    </source>
</evidence>
<feature type="compositionally biased region" description="Basic and acidic residues" evidence="12">
    <location>
        <begin position="57"/>
        <end position="75"/>
    </location>
</feature>
<accession>A0A4U5V3S1</accession>
<evidence type="ECO:0000313" key="14">
    <source>
        <dbReference type="EMBL" id="TKS80975.1"/>
    </source>
</evidence>
<keyword evidence="8" id="KW-0805">Transcription regulation</keyword>
<dbReference type="Gene3D" id="3.30.160.60">
    <property type="entry name" value="Classic Zinc Finger"/>
    <property type="match status" value="3"/>
</dbReference>
<protein>
    <submittedName>
        <fullName evidence="14">B-cell lymphoma/leukemia 11B</fullName>
    </submittedName>
</protein>
<keyword evidence="10" id="KW-0539">Nucleus</keyword>
<dbReference type="FunFam" id="3.30.160.60:FF:000145">
    <property type="entry name" value="Zinc finger protein 574"/>
    <property type="match status" value="1"/>
</dbReference>
<evidence type="ECO:0000256" key="4">
    <source>
        <dbReference type="ARBA" id="ARBA00022737"/>
    </source>
</evidence>
<feature type="compositionally biased region" description="Low complexity" evidence="12">
    <location>
        <begin position="408"/>
        <end position="425"/>
    </location>
</feature>
<dbReference type="PANTHER" id="PTHR45993:SF8">
    <property type="entry name" value="ZINC FINGER PROTEIN 296"/>
    <property type="match status" value="1"/>
</dbReference>
<feature type="region of interest" description="Disordered" evidence="12">
    <location>
        <begin position="867"/>
        <end position="919"/>
    </location>
</feature>
<dbReference type="FunFam" id="3.30.160.60:FF:000055">
    <property type="entry name" value="B-cell lymphoma/leukemia 11A isoform X1"/>
    <property type="match status" value="1"/>
</dbReference>
<feature type="region of interest" description="Disordered" evidence="12">
    <location>
        <begin position="368"/>
        <end position="393"/>
    </location>
</feature>
<evidence type="ECO:0000256" key="12">
    <source>
        <dbReference type="SAM" id="MobiDB-lite"/>
    </source>
</evidence>
<feature type="compositionally biased region" description="Low complexity" evidence="12">
    <location>
        <begin position="380"/>
        <end position="391"/>
    </location>
</feature>
<feature type="compositionally biased region" description="Low complexity" evidence="12">
    <location>
        <begin position="691"/>
        <end position="705"/>
    </location>
</feature>
<evidence type="ECO:0000256" key="2">
    <source>
        <dbReference type="ARBA" id="ARBA00022499"/>
    </source>
</evidence>
<feature type="domain" description="C2H2-type" evidence="13">
    <location>
        <begin position="740"/>
        <end position="767"/>
    </location>
</feature>
<feature type="region of interest" description="Disordered" evidence="12">
    <location>
        <begin position="408"/>
        <end position="436"/>
    </location>
</feature>
<keyword evidence="15" id="KW-1185">Reference proteome</keyword>
<dbReference type="InterPro" id="IPR051497">
    <property type="entry name" value="Dev/Hematopoietic_TF"/>
</dbReference>
<evidence type="ECO:0000256" key="7">
    <source>
        <dbReference type="ARBA" id="ARBA00022843"/>
    </source>
</evidence>